<sequence length="60" mass="6573">MAAHGHIIRDVLVKTKLFFPRENGSVLNVWLTSLGQLCQELSMVQEELKCLALICAGGCS</sequence>
<dbReference type="EMBL" id="GBRH01165767">
    <property type="protein sequence ID" value="JAE32129.1"/>
    <property type="molecule type" value="Transcribed_RNA"/>
</dbReference>
<reference evidence="1" key="2">
    <citation type="journal article" date="2015" name="Data Brief">
        <title>Shoot transcriptome of the giant reed, Arundo donax.</title>
        <authorList>
            <person name="Barrero R.A."/>
            <person name="Guerrero F.D."/>
            <person name="Moolhuijzen P."/>
            <person name="Goolsby J.A."/>
            <person name="Tidwell J."/>
            <person name="Bellgard S.E."/>
            <person name="Bellgard M.I."/>
        </authorList>
    </citation>
    <scope>NUCLEOTIDE SEQUENCE</scope>
    <source>
        <tissue evidence="1">Shoot tissue taken approximately 20 cm above the soil surface</tissue>
    </source>
</reference>
<evidence type="ECO:0000313" key="1">
    <source>
        <dbReference type="EMBL" id="JAE32129.1"/>
    </source>
</evidence>
<dbReference type="AlphaFoldDB" id="A0A0A9H8M2"/>
<proteinExistence type="predicted"/>
<reference evidence="1" key="1">
    <citation type="submission" date="2014-09" db="EMBL/GenBank/DDBJ databases">
        <authorList>
            <person name="Magalhaes I.L.F."/>
            <person name="Oliveira U."/>
            <person name="Santos F.R."/>
            <person name="Vidigal T.H.D.A."/>
            <person name="Brescovit A.D."/>
            <person name="Santos A.J."/>
        </authorList>
    </citation>
    <scope>NUCLEOTIDE SEQUENCE</scope>
    <source>
        <tissue evidence="1">Shoot tissue taken approximately 20 cm above the soil surface</tissue>
    </source>
</reference>
<protein>
    <submittedName>
        <fullName evidence="1">Uncharacterized protein</fullName>
    </submittedName>
</protein>
<accession>A0A0A9H8M2</accession>
<name>A0A0A9H8M2_ARUDO</name>
<organism evidence="1">
    <name type="scientific">Arundo donax</name>
    <name type="common">Giant reed</name>
    <name type="synonym">Donax arundinaceus</name>
    <dbReference type="NCBI Taxonomy" id="35708"/>
    <lineage>
        <taxon>Eukaryota</taxon>
        <taxon>Viridiplantae</taxon>
        <taxon>Streptophyta</taxon>
        <taxon>Embryophyta</taxon>
        <taxon>Tracheophyta</taxon>
        <taxon>Spermatophyta</taxon>
        <taxon>Magnoliopsida</taxon>
        <taxon>Liliopsida</taxon>
        <taxon>Poales</taxon>
        <taxon>Poaceae</taxon>
        <taxon>PACMAD clade</taxon>
        <taxon>Arundinoideae</taxon>
        <taxon>Arundineae</taxon>
        <taxon>Arundo</taxon>
    </lineage>
</organism>